<reference evidence="2" key="1">
    <citation type="submission" date="2019-11" db="EMBL/GenBank/DDBJ databases">
        <authorList>
            <person name="Kojima H."/>
        </authorList>
    </citation>
    <scope>NUCLEOTIDE SEQUENCE</scope>
    <source>
        <strain evidence="2">H1576</strain>
    </source>
</reference>
<evidence type="ECO:0000256" key="1">
    <source>
        <dbReference type="SAM" id="Phobius"/>
    </source>
</evidence>
<name>A0A975GDW9_9BACT</name>
<evidence type="ECO:0000313" key="2">
    <source>
        <dbReference type="EMBL" id="QSZ42803.1"/>
    </source>
</evidence>
<keyword evidence="1" id="KW-0472">Membrane</keyword>
<keyword evidence="1" id="KW-1133">Transmembrane helix</keyword>
<accession>A0A975GDW9</accession>
<evidence type="ECO:0000313" key="3">
    <source>
        <dbReference type="Proteomes" id="UP000671852"/>
    </source>
</evidence>
<keyword evidence="3" id="KW-1185">Reference proteome</keyword>
<dbReference type="AlphaFoldDB" id="A0A975GDW9"/>
<reference evidence="2" key="2">
    <citation type="submission" date="2021-04" db="EMBL/GenBank/DDBJ databases">
        <title>Isolation and characterization of a novel species of the genus Sulfurimonas.</title>
        <authorList>
            <person name="Fukui M."/>
        </authorList>
    </citation>
    <scope>NUCLEOTIDE SEQUENCE</scope>
    <source>
        <strain evidence="2">H1576</strain>
    </source>
</reference>
<dbReference type="RefSeq" id="WP_207561614.1">
    <property type="nucleotide sequence ID" value="NZ_CP046072.1"/>
</dbReference>
<feature type="transmembrane region" description="Helical" evidence="1">
    <location>
        <begin position="199"/>
        <end position="220"/>
    </location>
</feature>
<keyword evidence="1" id="KW-0812">Transmembrane</keyword>
<sequence length="234" mass="27178">MKYSRGLAALILTLFFQTQLFAEYLYKDEVIFNPKFNEEIESLGSELYKKTGISLRLVMLKELPNGLNVVDYEKELLKEFNEPTILLTFSEMDSRVDIAVNDMSLYNYFNKKQVLSPSASLVQAYFMAIFYTKSWDDFNEMRSDYGGSILPLLASKAKKGELLGKYSGSMFNGYLDIAEQVAVSKGTRLDSFSSKNSDYVILAVKFFFYSFIVYGVFMYIKRKIYMRRKRKENE</sequence>
<dbReference type="KEGG" id="saqt:GJV85_11985"/>
<organism evidence="2 3">
    <name type="scientific">Sulfurimonas aquatica</name>
    <dbReference type="NCBI Taxonomy" id="2672570"/>
    <lineage>
        <taxon>Bacteria</taxon>
        <taxon>Pseudomonadati</taxon>
        <taxon>Campylobacterota</taxon>
        <taxon>Epsilonproteobacteria</taxon>
        <taxon>Campylobacterales</taxon>
        <taxon>Sulfurimonadaceae</taxon>
        <taxon>Sulfurimonas</taxon>
    </lineage>
</organism>
<proteinExistence type="predicted"/>
<protein>
    <submittedName>
        <fullName evidence="2">3-dehydroquinate dehydratase</fullName>
    </submittedName>
</protein>
<dbReference type="EMBL" id="CP046072">
    <property type="protein sequence ID" value="QSZ42803.1"/>
    <property type="molecule type" value="Genomic_DNA"/>
</dbReference>
<gene>
    <name evidence="2" type="ORF">GJV85_11985</name>
</gene>
<dbReference type="Proteomes" id="UP000671852">
    <property type="component" value="Chromosome"/>
</dbReference>